<feature type="domain" description="Flavodoxin-like" evidence="1">
    <location>
        <begin position="5"/>
        <end position="81"/>
    </location>
</feature>
<dbReference type="SUPFAM" id="SSF52218">
    <property type="entry name" value="Flavoproteins"/>
    <property type="match status" value="1"/>
</dbReference>
<dbReference type="Gene3D" id="3.40.50.360">
    <property type="match status" value="1"/>
</dbReference>
<sequence>MRFYYPNWNADLPMPLYTFLEEYDFSGKTIIPFTTHGGSGFSRTVQTISDLQPDATVITDGLSISRNSVAEAEDEVVNWVNGLNLATE</sequence>
<keyword evidence="3" id="KW-1185">Reference proteome</keyword>
<gene>
    <name evidence="2" type="ORF">OCV99_15965</name>
</gene>
<evidence type="ECO:0000259" key="1">
    <source>
        <dbReference type="Pfam" id="PF12682"/>
    </source>
</evidence>
<dbReference type="PANTHER" id="PTHR39201:SF1">
    <property type="entry name" value="FLAVODOXIN-LIKE DOMAIN-CONTAINING PROTEIN"/>
    <property type="match status" value="1"/>
</dbReference>
<comment type="caution">
    <text evidence="2">The sequence shown here is derived from an EMBL/GenBank/DDBJ whole genome shotgun (WGS) entry which is preliminary data.</text>
</comment>
<dbReference type="InterPro" id="IPR008254">
    <property type="entry name" value="Flavodoxin/NO_synth"/>
</dbReference>
<protein>
    <recommendedName>
        <fullName evidence="1">Flavodoxin-like domain-containing protein</fullName>
    </recommendedName>
</protein>
<dbReference type="Proteomes" id="UP001652431">
    <property type="component" value="Unassembled WGS sequence"/>
</dbReference>
<evidence type="ECO:0000313" key="3">
    <source>
        <dbReference type="Proteomes" id="UP001652431"/>
    </source>
</evidence>
<accession>A0ABT2RRF1</accession>
<evidence type="ECO:0000313" key="2">
    <source>
        <dbReference type="EMBL" id="MCU6687999.1"/>
    </source>
</evidence>
<name>A0ABT2RRF1_9FIRM</name>
<reference evidence="2 3" key="1">
    <citation type="journal article" date="2021" name="ISME Commun">
        <title>Automated analysis of genomic sequences facilitates high-throughput and comprehensive description of bacteria.</title>
        <authorList>
            <person name="Hitch T.C.A."/>
        </authorList>
    </citation>
    <scope>NUCLEOTIDE SEQUENCE [LARGE SCALE GENOMIC DNA]</scope>
    <source>
        <strain evidence="2 3">Sanger_03</strain>
    </source>
</reference>
<proteinExistence type="predicted"/>
<organism evidence="2 3">
    <name type="scientific">Dorea acetigenes</name>
    <dbReference type="NCBI Taxonomy" id="2981787"/>
    <lineage>
        <taxon>Bacteria</taxon>
        <taxon>Bacillati</taxon>
        <taxon>Bacillota</taxon>
        <taxon>Clostridia</taxon>
        <taxon>Lachnospirales</taxon>
        <taxon>Lachnospiraceae</taxon>
        <taxon>Dorea</taxon>
    </lineage>
</organism>
<dbReference type="InterPro" id="IPR029039">
    <property type="entry name" value="Flavoprotein-like_sf"/>
</dbReference>
<dbReference type="RefSeq" id="WP_262575935.1">
    <property type="nucleotide sequence ID" value="NZ_JAOQJU010000032.1"/>
</dbReference>
<dbReference type="PANTHER" id="PTHR39201">
    <property type="entry name" value="EXPORTED PROTEIN-RELATED"/>
    <property type="match status" value="1"/>
</dbReference>
<dbReference type="EMBL" id="JAOQJU010000032">
    <property type="protein sequence ID" value="MCU6687999.1"/>
    <property type="molecule type" value="Genomic_DNA"/>
</dbReference>
<dbReference type="Pfam" id="PF12682">
    <property type="entry name" value="Flavodoxin_4"/>
    <property type="match status" value="1"/>
</dbReference>